<evidence type="ECO:0000259" key="2">
    <source>
        <dbReference type="Pfam" id="PF06750"/>
    </source>
</evidence>
<dbReference type="EC" id="3.4.23.43" evidence="3"/>
<dbReference type="GO" id="GO:0032259">
    <property type="term" value="P:methylation"/>
    <property type="evidence" value="ECO:0007669"/>
    <property type="project" value="UniProtKB-KW"/>
</dbReference>
<keyword evidence="3" id="KW-0808">Transferase</keyword>
<keyword evidence="4" id="KW-1185">Reference proteome</keyword>
<dbReference type="GO" id="GO:0008168">
    <property type="term" value="F:methyltransferase activity"/>
    <property type="evidence" value="ECO:0007669"/>
    <property type="project" value="UniProtKB-KW"/>
</dbReference>
<evidence type="ECO:0000313" key="4">
    <source>
        <dbReference type="Proteomes" id="UP001549122"/>
    </source>
</evidence>
<dbReference type="PANTHER" id="PTHR30487">
    <property type="entry name" value="TYPE 4 PREPILIN-LIKE PROTEINS LEADER PEPTIDE-PROCESSING ENZYME"/>
    <property type="match status" value="1"/>
</dbReference>
<dbReference type="PANTHER" id="PTHR30487:SF0">
    <property type="entry name" value="PREPILIN LEADER PEPTIDASE_N-METHYLTRANSFERASE-RELATED"/>
    <property type="match status" value="1"/>
</dbReference>
<dbReference type="InterPro" id="IPR050882">
    <property type="entry name" value="Prepilin_peptidase/N-MTase"/>
</dbReference>
<name>A0ABV2FJ51_9STRE</name>
<evidence type="ECO:0000256" key="1">
    <source>
        <dbReference type="SAM" id="Phobius"/>
    </source>
</evidence>
<proteinExistence type="predicted"/>
<dbReference type="EMBL" id="JBEPLO010000019">
    <property type="protein sequence ID" value="MET3558601.1"/>
    <property type="molecule type" value="Genomic_DNA"/>
</dbReference>
<feature type="transmembrane region" description="Helical" evidence="1">
    <location>
        <begin position="147"/>
        <end position="165"/>
    </location>
</feature>
<dbReference type="InterPro" id="IPR010627">
    <property type="entry name" value="Prepilin_pept_A24_N"/>
</dbReference>
<dbReference type="EC" id="2.1.1.-" evidence="3"/>
<keyword evidence="1" id="KW-0472">Membrane</keyword>
<reference evidence="3 4" key="1">
    <citation type="submission" date="2024-06" db="EMBL/GenBank/DDBJ databases">
        <title>Genomic Encyclopedia of Type Strains, Phase IV (KMG-IV): sequencing the most valuable type-strain genomes for metagenomic binning, comparative biology and taxonomic classification.</title>
        <authorList>
            <person name="Goeker M."/>
        </authorList>
    </citation>
    <scope>NUCLEOTIDE SEQUENCE [LARGE SCALE GENOMIC DNA]</scope>
    <source>
        <strain evidence="3 4">DSM 28303</strain>
    </source>
</reference>
<comment type="caution">
    <text evidence="3">The sequence shown here is derived from an EMBL/GenBank/DDBJ whole genome shotgun (WGS) entry which is preliminary data.</text>
</comment>
<protein>
    <submittedName>
        <fullName evidence="3">Leader peptidase (Prepilin peptidase)/N-methyltransferase</fullName>
        <ecNumber evidence="3">2.1.1.-</ecNumber>
        <ecNumber evidence="3">3.4.23.43</ecNumber>
    </submittedName>
</protein>
<sequence length="166" mass="18682">MSQLLNRFRCRYCQAKVTPWYCLLELVCGLLCVWTSQGFLSLGQLAVAYTGLVLAIYDSKTQTYPLMVWLAFFVLTSLLLPWSMITAICLLLASLAQLGKIPMGSGDFLFMASLSLVLPYQAFLWMLQIACLTGISYCLLRQTRSSIPFIPFLTVAFFIILSLSLY</sequence>
<evidence type="ECO:0000313" key="3">
    <source>
        <dbReference type="EMBL" id="MET3558601.1"/>
    </source>
</evidence>
<feature type="transmembrane region" description="Helical" evidence="1">
    <location>
        <begin position="66"/>
        <end position="98"/>
    </location>
</feature>
<dbReference type="Pfam" id="PF06750">
    <property type="entry name" value="A24_N_bact"/>
    <property type="match status" value="1"/>
</dbReference>
<dbReference type="GO" id="GO:0004190">
    <property type="term" value="F:aspartic-type endopeptidase activity"/>
    <property type="evidence" value="ECO:0007669"/>
    <property type="project" value="UniProtKB-EC"/>
</dbReference>
<organism evidence="3 4">
    <name type="scientific">Streptococcus rupicaprae</name>
    <dbReference type="NCBI Taxonomy" id="759619"/>
    <lineage>
        <taxon>Bacteria</taxon>
        <taxon>Bacillati</taxon>
        <taxon>Bacillota</taxon>
        <taxon>Bacilli</taxon>
        <taxon>Lactobacillales</taxon>
        <taxon>Streptococcaceae</taxon>
        <taxon>Streptococcus</taxon>
    </lineage>
</organism>
<feature type="transmembrane region" description="Helical" evidence="1">
    <location>
        <begin position="118"/>
        <end position="140"/>
    </location>
</feature>
<keyword evidence="1" id="KW-0812">Transmembrane</keyword>
<keyword evidence="1" id="KW-1133">Transmembrane helix</keyword>
<accession>A0ABV2FJ51</accession>
<dbReference type="Proteomes" id="UP001549122">
    <property type="component" value="Unassembled WGS sequence"/>
</dbReference>
<keyword evidence="3" id="KW-0489">Methyltransferase</keyword>
<keyword evidence="3" id="KW-0378">Hydrolase</keyword>
<feature type="domain" description="Prepilin peptidase A24 N-terminal" evidence="2">
    <location>
        <begin position="1"/>
        <end position="35"/>
    </location>
</feature>
<gene>
    <name evidence="3" type="ORF">ABID29_001727</name>
</gene>
<feature type="transmembrane region" description="Helical" evidence="1">
    <location>
        <begin position="20"/>
        <end position="36"/>
    </location>
</feature>